<evidence type="ECO:0000256" key="1">
    <source>
        <dbReference type="SAM" id="MobiDB-lite"/>
    </source>
</evidence>
<feature type="region of interest" description="Disordered" evidence="1">
    <location>
        <begin position="1"/>
        <end position="22"/>
    </location>
</feature>
<proteinExistence type="predicted"/>
<dbReference type="Proteomes" id="UP000235659">
    <property type="component" value="Unassembled WGS sequence"/>
</dbReference>
<dbReference type="AlphaFoldDB" id="A0A2N7W982"/>
<keyword evidence="4" id="KW-1185">Reference proteome</keyword>
<evidence type="ECO:0000313" key="5">
    <source>
        <dbReference type="Proteomes" id="UP000494205"/>
    </source>
</evidence>
<evidence type="ECO:0000313" key="3">
    <source>
        <dbReference type="EMBL" id="PMS25966.1"/>
    </source>
</evidence>
<gene>
    <name evidence="3" type="ORF">C0Z16_27925</name>
    <name evidence="2" type="ORF">LMG27174_05760</name>
</gene>
<organism evidence="2 5">
    <name type="scientific">Paraburkholderia rhynchosiae</name>
    <dbReference type="NCBI Taxonomy" id="487049"/>
    <lineage>
        <taxon>Bacteria</taxon>
        <taxon>Pseudomonadati</taxon>
        <taxon>Pseudomonadota</taxon>
        <taxon>Betaproteobacteria</taxon>
        <taxon>Burkholderiales</taxon>
        <taxon>Burkholderiaceae</taxon>
        <taxon>Paraburkholderia</taxon>
    </lineage>
</organism>
<sequence length="77" mass="8468">MQTGTVRDEEGNEFAGQKRPNGSVTWKVGSMTRYADIGDFADLGFTWTPAPADDDAPLAYREPVDAPRFFRITGEGL</sequence>
<dbReference type="RefSeq" id="WP_102635292.1">
    <property type="nucleotide sequence ID" value="NZ_CADIJZ010000027.1"/>
</dbReference>
<reference evidence="3 4" key="1">
    <citation type="submission" date="2018-01" db="EMBL/GenBank/DDBJ databases">
        <title>Whole genome analyses suggest that Burkholderia sensu lato contains two further novel genera in the rhizoxinica-symbiotica group Mycetohabitans gen. nov., and Trinickia gen. nov.: implications for the evolution of diazotrophy and nodulation in the Burkholderiaceae.</title>
        <authorList>
            <person name="Estrada-de los Santos P."/>
            <person name="Palmer M."/>
            <person name="Chavez-Ramirez B."/>
            <person name="Beukes C."/>
            <person name="Steenkamp E.T."/>
            <person name="Hirsch A.M."/>
            <person name="Manyaka P."/>
            <person name="Maluk M."/>
            <person name="Lafos M."/>
            <person name="Crook M."/>
            <person name="Gross E."/>
            <person name="Simon M.F."/>
            <person name="Bueno dos Reis Junior F."/>
            <person name="Poole P.S."/>
            <person name="Venter S.N."/>
            <person name="James E.K."/>
        </authorList>
    </citation>
    <scope>NUCLEOTIDE SEQUENCE [LARGE SCALE GENOMIC DNA]</scope>
    <source>
        <strain evidence="3 4">WSM 3937</strain>
    </source>
</reference>
<evidence type="ECO:0000313" key="2">
    <source>
        <dbReference type="EMBL" id="CAB3730599.1"/>
    </source>
</evidence>
<dbReference type="EMBL" id="CADIJZ010000027">
    <property type="protein sequence ID" value="CAB3730599.1"/>
    <property type="molecule type" value="Genomic_DNA"/>
</dbReference>
<name>A0A2N7W982_9BURK</name>
<dbReference type="Proteomes" id="UP000494205">
    <property type="component" value="Unassembled WGS sequence"/>
</dbReference>
<reference evidence="2 5" key="2">
    <citation type="submission" date="2020-04" db="EMBL/GenBank/DDBJ databases">
        <authorList>
            <person name="De Canck E."/>
        </authorList>
    </citation>
    <scope>NUCLEOTIDE SEQUENCE [LARGE SCALE GENOMIC DNA]</scope>
    <source>
        <strain evidence="2 5">LMG 27174</strain>
    </source>
</reference>
<dbReference type="OrthoDB" id="9112700at2"/>
<protein>
    <submittedName>
        <fullName evidence="2">Uncharacterized protein</fullName>
    </submittedName>
</protein>
<evidence type="ECO:0000313" key="4">
    <source>
        <dbReference type="Proteomes" id="UP000235659"/>
    </source>
</evidence>
<accession>A0A2N7W982</accession>
<dbReference type="EMBL" id="PNXY01000026">
    <property type="protein sequence ID" value="PMS25966.1"/>
    <property type="molecule type" value="Genomic_DNA"/>
</dbReference>